<keyword evidence="4" id="KW-1185">Reference proteome</keyword>
<dbReference type="PROSITE" id="PS00615">
    <property type="entry name" value="C_TYPE_LECTIN_1"/>
    <property type="match status" value="1"/>
</dbReference>
<evidence type="ECO:0000313" key="4">
    <source>
        <dbReference type="Proteomes" id="UP000596742"/>
    </source>
</evidence>
<dbReference type="EMBL" id="UYJE01005265">
    <property type="protein sequence ID" value="VDI35642.1"/>
    <property type="molecule type" value="Genomic_DNA"/>
</dbReference>
<dbReference type="CDD" id="cd00037">
    <property type="entry name" value="CLECT"/>
    <property type="match status" value="1"/>
</dbReference>
<dbReference type="Gene3D" id="3.10.100.10">
    <property type="entry name" value="Mannose-Binding Protein A, subunit A"/>
    <property type="match status" value="1"/>
</dbReference>
<organism evidence="3 4">
    <name type="scientific">Mytilus galloprovincialis</name>
    <name type="common">Mediterranean mussel</name>
    <dbReference type="NCBI Taxonomy" id="29158"/>
    <lineage>
        <taxon>Eukaryota</taxon>
        <taxon>Metazoa</taxon>
        <taxon>Spiralia</taxon>
        <taxon>Lophotrochozoa</taxon>
        <taxon>Mollusca</taxon>
        <taxon>Bivalvia</taxon>
        <taxon>Autobranchia</taxon>
        <taxon>Pteriomorphia</taxon>
        <taxon>Mytilida</taxon>
        <taxon>Mytiloidea</taxon>
        <taxon>Mytilidae</taxon>
        <taxon>Mytilinae</taxon>
        <taxon>Mytilus</taxon>
    </lineage>
</organism>
<dbReference type="InterPro" id="IPR016187">
    <property type="entry name" value="CTDL_fold"/>
</dbReference>
<reference evidence="3" key="1">
    <citation type="submission" date="2018-11" db="EMBL/GenBank/DDBJ databases">
        <authorList>
            <person name="Alioto T."/>
            <person name="Alioto T."/>
        </authorList>
    </citation>
    <scope>NUCLEOTIDE SEQUENCE</scope>
</reference>
<feature type="domain" description="C-type lectin" evidence="2">
    <location>
        <begin position="1"/>
        <end position="117"/>
    </location>
</feature>
<comment type="caution">
    <text evidence="3">The sequence shown here is derived from an EMBL/GenBank/DDBJ whole genome shotgun (WGS) entry which is preliminary data.</text>
</comment>
<dbReference type="Proteomes" id="UP000596742">
    <property type="component" value="Unassembled WGS sequence"/>
</dbReference>
<dbReference type="InterPro" id="IPR050111">
    <property type="entry name" value="C-type_lectin/snaclec_domain"/>
</dbReference>
<evidence type="ECO:0000313" key="3">
    <source>
        <dbReference type="EMBL" id="VDI35642.1"/>
    </source>
</evidence>
<dbReference type="InterPro" id="IPR018378">
    <property type="entry name" value="C-type_lectin_CS"/>
</dbReference>
<gene>
    <name evidence="3" type="ORF">MGAL_10B088449</name>
</gene>
<dbReference type="InterPro" id="IPR016186">
    <property type="entry name" value="C-type_lectin-like/link_sf"/>
</dbReference>
<name>A0A8B6EKE5_MYTGA</name>
<dbReference type="InterPro" id="IPR001304">
    <property type="entry name" value="C-type_lectin-like"/>
</dbReference>
<sequence>MYAFIELAATWNEAVSNCTCHGGHLAEIETLGENDFITNELSIRQNRGIGYWLGGYNFNGDSDLEWISKPTDCMPFTNWYPEEPNLKLDEHCLIAFRWGDFKWHDLNCALLAPYVCEF</sequence>
<dbReference type="PROSITE" id="PS50041">
    <property type="entry name" value="C_TYPE_LECTIN_2"/>
    <property type="match status" value="1"/>
</dbReference>
<accession>A0A8B6EKE5</accession>
<dbReference type="Pfam" id="PF00059">
    <property type="entry name" value="Lectin_C"/>
    <property type="match status" value="1"/>
</dbReference>
<evidence type="ECO:0000256" key="1">
    <source>
        <dbReference type="ARBA" id="ARBA00023157"/>
    </source>
</evidence>
<protein>
    <recommendedName>
        <fullName evidence="2">C-type lectin domain-containing protein</fullName>
    </recommendedName>
</protein>
<dbReference type="PANTHER" id="PTHR22803">
    <property type="entry name" value="MANNOSE, PHOSPHOLIPASE, LECTIN RECEPTOR RELATED"/>
    <property type="match status" value="1"/>
</dbReference>
<dbReference type="SUPFAM" id="SSF56436">
    <property type="entry name" value="C-type lectin-like"/>
    <property type="match status" value="1"/>
</dbReference>
<evidence type="ECO:0000259" key="2">
    <source>
        <dbReference type="PROSITE" id="PS50041"/>
    </source>
</evidence>
<dbReference type="OrthoDB" id="6113286at2759"/>
<proteinExistence type="predicted"/>
<dbReference type="SMART" id="SM00034">
    <property type="entry name" value="CLECT"/>
    <property type="match status" value="1"/>
</dbReference>
<keyword evidence="1" id="KW-1015">Disulfide bond</keyword>
<dbReference type="AlphaFoldDB" id="A0A8B6EKE5"/>